<dbReference type="InterPro" id="IPR011129">
    <property type="entry name" value="CSD"/>
</dbReference>
<organism evidence="2 3">
    <name type="scientific">Corynebacterium choanae</name>
    <dbReference type="NCBI Taxonomy" id="1862358"/>
    <lineage>
        <taxon>Bacteria</taxon>
        <taxon>Bacillati</taxon>
        <taxon>Actinomycetota</taxon>
        <taxon>Actinomycetes</taxon>
        <taxon>Mycobacteriales</taxon>
        <taxon>Corynebacteriaceae</taxon>
        <taxon>Corynebacterium</taxon>
    </lineage>
</organism>
<dbReference type="AlphaFoldDB" id="A0A3G6J571"/>
<proteinExistence type="predicted"/>
<dbReference type="SMART" id="SM00357">
    <property type="entry name" value="CSP"/>
    <property type="match status" value="1"/>
</dbReference>
<evidence type="ECO:0000259" key="1">
    <source>
        <dbReference type="PROSITE" id="PS51857"/>
    </source>
</evidence>
<dbReference type="InterPro" id="IPR002059">
    <property type="entry name" value="CSP_DNA-bd"/>
</dbReference>
<dbReference type="PRINTS" id="PR00050">
    <property type="entry name" value="COLDSHOCK"/>
</dbReference>
<keyword evidence="3" id="KW-1185">Reference proteome</keyword>
<dbReference type="GO" id="GO:0003676">
    <property type="term" value="F:nucleic acid binding"/>
    <property type="evidence" value="ECO:0007669"/>
    <property type="project" value="InterPro"/>
</dbReference>
<name>A0A3G6J571_9CORY</name>
<feature type="domain" description="CSD" evidence="1">
    <location>
        <begin position="1"/>
        <end position="64"/>
    </location>
</feature>
<dbReference type="SUPFAM" id="SSF50249">
    <property type="entry name" value="Nucleic acid-binding proteins"/>
    <property type="match status" value="1"/>
</dbReference>
<dbReference type="Pfam" id="PF00313">
    <property type="entry name" value="CSD"/>
    <property type="match status" value="1"/>
</dbReference>
<dbReference type="RefSeq" id="WP_123926592.1">
    <property type="nucleotide sequence ID" value="NZ_CP033896.1"/>
</dbReference>
<evidence type="ECO:0000313" key="3">
    <source>
        <dbReference type="Proteomes" id="UP000269019"/>
    </source>
</evidence>
<dbReference type="Gene3D" id="2.40.50.140">
    <property type="entry name" value="Nucleic acid-binding proteins"/>
    <property type="match status" value="1"/>
</dbReference>
<dbReference type="EMBL" id="CP033896">
    <property type="protein sequence ID" value="AZA13022.1"/>
    <property type="molecule type" value="Genomic_DNA"/>
</dbReference>
<gene>
    <name evidence="2" type="primary">cspD</name>
    <name evidence="2" type="ORF">CCHOA_03045</name>
</gene>
<dbReference type="InterPro" id="IPR012340">
    <property type="entry name" value="NA-bd_OB-fold"/>
</dbReference>
<evidence type="ECO:0000313" key="2">
    <source>
        <dbReference type="EMBL" id="AZA13022.1"/>
    </source>
</evidence>
<reference evidence="2 3" key="1">
    <citation type="submission" date="2018-11" db="EMBL/GenBank/DDBJ databases">
        <authorList>
            <person name="Kleinhagauer T."/>
            <person name="Glaeser S.P."/>
            <person name="Spergser J."/>
            <person name="Ruckert C."/>
            <person name="Kaempfer P."/>
            <person name="Busse H.-J."/>
        </authorList>
    </citation>
    <scope>NUCLEOTIDE SEQUENCE [LARGE SCALE GENOMIC DNA]</scope>
    <source>
        <strain evidence="2 3">200CH</strain>
    </source>
</reference>
<dbReference type="Proteomes" id="UP000269019">
    <property type="component" value="Chromosome"/>
</dbReference>
<sequence length="129" mass="14479">MPVGKVLWFDQDKGFGFVTNPGDDDVYVSRDVLPDGVHELVRGQKVEYDFVAGRRGPQALRVSLVDTPKIARKALHKHEPEQLASMIGDVILIMENNIQPDLRAGRWPDNKHGKKIAEILRAVADELEI</sequence>
<accession>A0A3G6J571</accession>
<dbReference type="KEGG" id="ccho:CCHOA_03045"/>
<dbReference type="OrthoDB" id="7477356at2"/>
<dbReference type="PROSITE" id="PS51857">
    <property type="entry name" value="CSD_2"/>
    <property type="match status" value="1"/>
</dbReference>
<protein>
    <submittedName>
        <fullName evidence="2">Cold shock protein CspD</fullName>
    </submittedName>
</protein>
<dbReference type="CDD" id="cd04458">
    <property type="entry name" value="CSP_CDS"/>
    <property type="match status" value="1"/>
</dbReference>